<keyword evidence="9" id="KW-1185">Reference proteome</keyword>
<accession>A0A839GGL8</accession>
<dbReference type="CDD" id="cd08646">
    <property type="entry name" value="FMT_core_Met-tRNA-FMT_N"/>
    <property type="match status" value="1"/>
</dbReference>
<dbReference type="InterPro" id="IPR011034">
    <property type="entry name" value="Formyl_transferase-like_C_sf"/>
</dbReference>
<comment type="catalytic activity">
    <reaction evidence="5">
        <text>L-methionyl-tRNA(fMet) + (6R)-10-formyltetrahydrofolate = N-formyl-L-methionyl-tRNA(fMet) + (6S)-5,6,7,8-tetrahydrofolate + H(+)</text>
        <dbReference type="Rhea" id="RHEA:24380"/>
        <dbReference type="Rhea" id="RHEA-COMP:9952"/>
        <dbReference type="Rhea" id="RHEA-COMP:9953"/>
        <dbReference type="ChEBI" id="CHEBI:15378"/>
        <dbReference type="ChEBI" id="CHEBI:57453"/>
        <dbReference type="ChEBI" id="CHEBI:78530"/>
        <dbReference type="ChEBI" id="CHEBI:78844"/>
        <dbReference type="ChEBI" id="CHEBI:195366"/>
        <dbReference type="EC" id="2.1.2.9"/>
    </reaction>
</comment>
<dbReference type="AlphaFoldDB" id="A0A839GGL8"/>
<dbReference type="InterPro" id="IPR002376">
    <property type="entry name" value="Formyl_transf_N"/>
</dbReference>
<comment type="caution">
    <text evidence="8">The sequence shown here is derived from an EMBL/GenBank/DDBJ whole genome shotgun (WGS) entry which is preliminary data.</text>
</comment>
<evidence type="ECO:0000259" key="6">
    <source>
        <dbReference type="Pfam" id="PF00551"/>
    </source>
</evidence>
<dbReference type="PANTHER" id="PTHR11138:SF5">
    <property type="entry name" value="METHIONYL-TRNA FORMYLTRANSFERASE, MITOCHONDRIAL"/>
    <property type="match status" value="1"/>
</dbReference>
<evidence type="ECO:0000256" key="4">
    <source>
        <dbReference type="ARBA" id="ARBA00022917"/>
    </source>
</evidence>
<dbReference type="RefSeq" id="WP_425502063.1">
    <property type="nucleotide sequence ID" value="NZ_JACJIQ010000001.1"/>
</dbReference>
<dbReference type="SUPFAM" id="SSF50486">
    <property type="entry name" value="FMT C-terminal domain-like"/>
    <property type="match status" value="1"/>
</dbReference>
<reference evidence="8 9" key="1">
    <citation type="submission" date="2020-08" db="EMBL/GenBank/DDBJ databases">
        <title>Genomic Encyclopedia of Type Strains, Phase IV (KMG-IV): sequencing the most valuable type-strain genomes for metagenomic binning, comparative biology and taxonomic classification.</title>
        <authorList>
            <person name="Goeker M."/>
        </authorList>
    </citation>
    <scope>NUCLEOTIDE SEQUENCE [LARGE SCALE GENOMIC DNA]</scope>
    <source>
        <strain evidence="8 9">DSM 29854</strain>
    </source>
</reference>
<name>A0A839GGL8_9BACT</name>
<protein>
    <recommendedName>
        <fullName evidence="2 5">Methionyl-tRNA formyltransferase</fullName>
        <ecNumber evidence="2 5">2.1.2.9</ecNumber>
    </recommendedName>
</protein>
<dbReference type="InterPro" id="IPR036477">
    <property type="entry name" value="Formyl_transf_N_sf"/>
</dbReference>
<dbReference type="InterPro" id="IPR044135">
    <property type="entry name" value="Met-tRNA-FMT_C"/>
</dbReference>
<organism evidence="8 9">
    <name type="scientific">Rufibacter quisquiliarum</name>
    <dbReference type="NCBI Taxonomy" id="1549639"/>
    <lineage>
        <taxon>Bacteria</taxon>
        <taxon>Pseudomonadati</taxon>
        <taxon>Bacteroidota</taxon>
        <taxon>Cytophagia</taxon>
        <taxon>Cytophagales</taxon>
        <taxon>Hymenobacteraceae</taxon>
        <taxon>Rufibacter</taxon>
    </lineage>
</organism>
<dbReference type="Pfam" id="PF00551">
    <property type="entry name" value="Formyl_trans_N"/>
    <property type="match status" value="1"/>
</dbReference>
<proteinExistence type="inferred from homology"/>
<dbReference type="GO" id="GO:0004479">
    <property type="term" value="F:methionyl-tRNA formyltransferase activity"/>
    <property type="evidence" value="ECO:0007669"/>
    <property type="project" value="UniProtKB-UniRule"/>
</dbReference>
<dbReference type="CDD" id="cd08704">
    <property type="entry name" value="Met_tRNA_FMT_C"/>
    <property type="match status" value="1"/>
</dbReference>
<comment type="function">
    <text evidence="5">Attaches a formyl group to the free amino group of methionyl-tRNA(fMet). The formyl group appears to play a dual role in the initiator identity of N-formylmethionyl-tRNA by promoting its recognition by IF2 and preventing the misappropriation of this tRNA by the elongation apparatus.</text>
</comment>
<evidence type="ECO:0000313" key="9">
    <source>
        <dbReference type="Proteomes" id="UP000563094"/>
    </source>
</evidence>
<dbReference type="InterPro" id="IPR041711">
    <property type="entry name" value="Met-tRNA-FMT_N"/>
</dbReference>
<feature type="binding site" evidence="5">
    <location>
        <begin position="131"/>
        <end position="134"/>
    </location>
    <ligand>
        <name>(6S)-5,6,7,8-tetrahydrofolate</name>
        <dbReference type="ChEBI" id="CHEBI:57453"/>
    </ligand>
</feature>
<dbReference type="EC" id="2.1.2.9" evidence="2 5"/>
<feature type="domain" description="Formyl transferase N-terminal" evidence="6">
    <location>
        <begin position="25"/>
        <end position="201"/>
    </location>
</feature>
<evidence type="ECO:0000256" key="2">
    <source>
        <dbReference type="ARBA" id="ARBA00012261"/>
    </source>
</evidence>
<dbReference type="PANTHER" id="PTHR11138">
    <property type="entry name" value="METHIONYL-TRNA FORMYLTRANSFERASE"/>
    <property type="match status" value="1"/>
</dbReference>
<evidence type="ECO:0000259" key="7">
    <source>
        <dbReference type="Pfam" id="PF02911"/>
    </source>
</evidence>
<gene>
    <name evidence="5" type="primary">fmt</name>
    <name evidence="8" type="ORF">FHS90_000496</name>
</gene>
<dbReference type="NCBIfam" id="TIGR00460">
    <property type="entry name" value="fmt"/>
    <property type="match status" value="1"/>
</dbReference>
<evidence type="ECO:0000313" key="8">
    <source>
        <dbReference type="EMBL" id="MBA9075799.1"/>
    </source>
</evidence>
<evidence type="ECO:0000256" key="5">
    <source>
        <dbReference type="HAMAP-Rule" id="MF_00182"/>
    </source>
</evidence>
<sequence length="332" mass="36688">MPIKPCAPSTSSTQTPNKMQKEDLRIIFMGTPDFAVPALQALVENRWNVVAVITAPDKPAGRGLKLVPSPVKEVALQHNLPVLQPTNLKDPAFQEELKRYQASLQVIVAFRMLPEAVWNMPPLGSLNIHASLLPHYRGAAPINWALINGDQETGVTSFFLQHEIDTGDIILQRKVAIAPEDNFGTLYEKLKHAGASLLLETVEAIVEDRVQPYPQPQPQEPLRSAPKIFKQTCQIDWQQPAAQVHNFVRGLSPYPAAWTVLEGKQFKILAGHAVAVSSHGQAPGSYTTDGKDFLQVQCGEGTAYAVEELQMEGKKRMGIKDFLRGYTFQQAL</sequence>
<dbReference type="InterPro" id="IPR005793">
    <property type="entry name" value="Formyl_trans_C"/>
</dbReference>
<feature type="domain" description="Formyl transferase C-terminal" evidence="7">
    <location>
        <begin position="227"/>
        <end position="326"/>
    </location>
</feature>
<dbReference type="HAMAP" id="MF_00182">
    <property type="entry name" value="Formyl_trans"/>
    <property type="match status" value="1"/>
</dbReference>
<dbReference type="Gene3D" id="3.40.50.12230">
    <property type="match status" value="1"/>
</dbReference>
<dbReference type="SUPFAM" id="SSF53328">
    <property type="entry name" value="Formyltransferase"/>
    <property type="match status" value="1"/>
</dbReference>
<keyword evidence="4 5" id="KW-0648">Protein biosynthesis</keyword>
<keyword evidence="3 5" id="KW-0808">Transferase</keyword>
<dbReference type="Proteomes" id="UP000563094">
    <property type="component" value="Unassembled WGS sequence"/>
</dbReference>
<dbReference type="GO" id="GO:0005829">
    <property type="term" value="C:cytosol"/>
    <property type="evidence" value="ECO:0007669"/>
    <property type="project" value="TreeGrafter"/>
</dbReference>
<dbReference type="InterPro" id="IPR005794">
    <property type="entry name" value="Fmt"/>
</dbReference>
<dbReference type="Pfam" id="PF02911">
    <property type="entry name" value="Formyl_trans_C"/>
    <property type="match status" value="1"/>
</dbReference>
<evidence type="ECO:0000256" key="3">
    <source>
        <dbReference type="ARBA" id="ARBA00022679"/>
    </source>
</evidence>
<comment type="similarity">
    <text evidence="1 5">Belongs to the Fmt family.</text>
</comment>
<evidence type="ECO:0000256" key="1">
    <source>
        <dbReference type="ARBA" id="ARBA00010699"/>
    </source>
</evidence>
<dbReference type="EMBL" id="JACJIQ010000001">
    <property type="protein sequence ID" value="MBA9075799.1"/>
    <property type="molecule type" value="Genomic_DNA"/>
</dbReference>